<reference evidence="2 3" key="1">
    <citation type="journal article" date="2014" name="Mol. Plant">
        <title>Chromosome Scale Genome Assembly and Transcriptome Profiling of Nannochloropsis gaditana in Nitrogen Depletion.</title>
        <authorList>
            <person name="Corteggiani Carpinelli E."/>
            <person name="Telatin A."/>
            <person name="Vitulo N."/>
            <person name="Forcato C."/>
            <person name="D'Angelo M."/>
            <person name="Schiavon R."/>
            <person name="Vezzi A."/>
            <person name="Giacometti G.M."/>
            <person name="Morosinotto T."/>
            <person name="Valle G."/>
        </authorList>
    </citation>
    <scope>NUCLEOTIDE SEQUENCE [LARGE SCALE GENOMIC DNA]</scope>
    <source>
        <strain evidence="2 3">B-31</strain>
    </source>
</reference>
<evidence type="ECO:0000256" key="1">
    <source>
        <dbReference type="SAM" id="MobiDB-lite"/>
    </source>
</evidence>
<accession>W7TQ88</accession>
<dbReference type="EMBL" id="AZIL01000864">
    <property type="protein sequence ID" value="EWM25658.1"/>
    <property type="molecule type" value="Genomic_DNA"/>
</dbReference>
<dbReference type="Proteomes" id="UP000019335">
    <property type="component" value="Chromosome 10"/>
</dbReference>
<keyword evidence="3" id="KW-1185">Reference proteome</keyword>
<gene>
    <name evidence="2" type="ORF">Naga_100546g6</name>
</gene>
<feature type="region of interest" description="Disordered" evidence="1">
    <location>
        <begin position="94"/>
        <end position="163"/>
    </location>
</feature>
<organism evidence="2 3">
    <name type="scientific">Nannochloropsis gaditana</name>
    <dbReference type="NCBI Taxonomy" id="72520"/>
    <lineage>
        <taxon>Eukaryota</taxon>
        <taxon>Sar</taxon>
        <taxon>Stramenopiles</taxon>
        <taxon>Ochrophyta</taxon>
        <taxon>Eustigmatophyceae</taxon>
        <taxon>Eustigmatales</taxon>
        <taxon>Monodopsidaceae</taxon>
        <taxon>Nannochloropsis</taxon>
    </lineage>
</organism>
<proteinExistence type="predicted"/>
<protein>
    <submittedName>
        <fullName evidence="2">Uncharacterized protein</fullName>
    </submittedName>
</protein>
<evidence type="ECO:0000313" key="2">
    <source>
        <dbReference type="EMBL" id="EWM25658.1"/>
    </source>
</evidence>
<feature type="compositionally biased region" description="Acidic residues" evidence="1">
    <location>
        <begin position="98"/>
        <end position="111"/>
    </location>
</feature>
<sequence>MEVYKAERAARGNLAPSNYQSRAADVLGARGHGGEELYRLTYIPGPKSLPTHKEEDPVRDSLLLLQYVGLVDEGSANKDMTSLLDEARMAEDEREMVVAEEGEGGGEEEGAVDEKGTGAASAGAGIGGEEEQEGEGSAGAGGGKRGVEDGGGDWEGSKRARNE</sequence>
<dbReference type="AlphaFoldDB" id="W7TQ88"/>
<name>W7TQ88_9STRA</name>
<evidence type="ECO:0000313" key="3">
    <source>
        <dbReference type="Proteomes" id="UP000019335"/>
    </source>
</evidence>
<comment type="caution">
    <text evidence="2">The sequence shown here is derived from an EMBL/GenBank/DDBJ whole genome shotgun (WGS) entry which is preliminary data.</text>
</comment>